<protein>
    <submittedName>
        <fullName evidence="1">Uncharacterized protein</fullName>
    </submittedName>
</protein>
<gene>
    <name evidence="1" type="ORF">ALP51_200139</name>
</gene>
<name>A0A3M5JKB4_PSESS</name>
<reference evidence="1 2" key="1">
    <citation type="submission" date="2018-08" db="EMBL/GenBank/DDBJ databases">
        <title>Recombination of ecologically and evolutionarily significant loci maintains genetic cohesion in the Pseudomonas syringae species complex.</title>
        <authorList>
            <person name="Dillon M."/>
            <person name="Thakur S."/>
            <person name="Almeida R.N.D."/>
            <person name="Weir B.S."/>
            <person name="Guttman D.S."/>
        </authorList>
    </citation>
    <scope>NUCLEOTIDE SEQUENCE [LARGE SCALE GENOMIC DNA]</scope>
    <source>
        <strain evidence="1 2">ICMP 13684</strain>
    </source>
</reference>
<dbReference type="EMBL" id="RBTE01000406">
    <property type="protein sequence ID" value="RMT23280.1"/>
    <property type="molecule type" value="Genomic_DNA"/>
</dbReference>
<comment type="caution">
    <text evidence="1">The sequence shown here is derived from an EMBL/GenBank/DDBJ whole genome shotgun (WGS) entry which is preliminary data.</text>
</comment>
<dbReference type="AlphaFoldDB" id="A0A3M5JKB4"/>
<dbReference type="Proteomes" id="UP000278180">
    <property type="component" value="Unassembled WGS sequence"/>
</dbReference>
<evidence type="ECO:0000313" key="1">
    <source>
        <dbReference type="EMBL" id="RMT23280.1"/>
    </source>
</evidence>
<accession>A0A3M5JKB4</accession>
<evidence type="ECO:0000313" key="2">
    <source>
        <dbReference type="Proteomes" id="UP000278180"/>
    </source>
</evidence>
<sequence>MVKRRQWSLDCHTWLGSVKSRKNRCKTSSPRAGKAGYAHKKTASIRAAFSLQVRLVAGLVCYRERVVYGNTTIAHYCAQLLTCKSHFKRRLKHRAKPYLTARRSPSQCESCGFIRKMMKKTIVGVLRFCLFSGNIKEFRVRRLLKWPGMRANFGPPDTGLVIRAGLTREAISPAASQGTRGVFPKVRVFR</sequence>
<proteinExistence type="predicted"/>
<organism evidence="1 2">
    <name type="scientific">Pseudomonas savastanoi</name>
    <name type="common">Pseudomonas syringae pv. savastanoi</name>
    <dbReference type="NCBI Taxonomy" id="29438"/>
    <lineage>
        <taxon>Bacteria</taxon>
        <taxon>Pseudomonadati</taxon>
        <taxon>Pseudomonadota</taxon>
        <taxon>Gammaproteobacteria</taxon>
        <taxon>Pseudomonadales</taxon>
        <taxon>Pseudomonadaceae</taxon>
        <taxon>Pseudomonas</taxon>
    </lineage>
</organism>